<feature type="domain" description="Histidine kinase" evidence="12">
    <location>
        <begin position="240"/>
        <end position="458"/>
    </location>
</feature>
<keyword evidence="9" id="KW-0902">Two-component regulatory system</keyword>
<evidence type="ECO:0000256" key="6">
    <source>
        <dbReference type="ARBA" id="ARBA00022741"/>
    </source>
</evidence>
<dbReference type="GO" id="GO:0004721">
    <property type="term" value="F:phosphoprotein phosphatase activity"/>
    <property type="evidence" value="ECO:0007669"/>
    <property type="project" value="TreeGrafter"/>
</dbReference>
<proteinExistence type="predicted"/>
<name>A0A177KP50_9BACI</name>
<dbReference type="RefSeq" id="WP_063975252.1">
    <property type="nucleotide sequence ID" value="NZ_LQWZ01000033.1"/>
</dbReference>
<keyword evidence="11" id="KW-0812">Transmembrane</keyword>
<dbReference type="Pfam" id="PF00512">
    <property type="entry name" value="HisKA"/>
    <property type="match status" value="1"/>
</dbReference>
<dbReference type="InterPro" id="IPR036890">
    <property type="entry name" value="HATPase_C_sf"/>
</dbReference>
<evidence type="ECO:0000256" key="7">
    <source>
        <dbReference type="ARBA" id="ARBA00022777"/>
    </source>
</evidence>
<evidence type="ECO:0000256" key="1">
    <source>
        <dbReference type="ARBA" id="ARBA00000085"/>
    </source>
</evidence>
<evidence type="ECO:0000256" key="8">
    <source>
        <dbReference type="ARBA" id="ARBA00022840"/>
    </source>
</evidence>
<dbReference type="AlphaFoldDB" id="A0A177KP50"/>
<keyword evidence="11" id="KW-1133">Transmembrane helix</keyword>
<feature type="transmembrane region" description="Helical" evidence="11">
    <location>
        <begin position="196"/>
        <end position="217"/>
    </location>
</feature>
<dbReference type="InterPro" id="IPR003661">
    <property type="entry name" value="HisK_dim/P_dom"/>
</dbReference>
<dbReference type="EMBL" id="LQWZ01000033">
    <property type="protein sequence ID" value="OAH54756.1"/>
    <property type="molecule type" value="Genomic_DNA"/>
</dbReference>
<keyword evidence="7 13" id="KW-0418">Kinase</keyword>
<dbReference type="GO" id="GO:0005524">
    <property type="term" value="F:ATP binding"/>
    <property type="evidence" value="ECO:0007669"/>
    <property type="project" value="UniProtKB-KW"/>
</dbReference>
<dbReference type="Pfam" id="PF02518">
    <property type="entry name" value="HATPase_c"/>
    <property type="match status" value="1"/>
</dbReference>
<dbReference type="FunFam" id="3.30.565.10:FF:000006">
    <property type="entry name" value="Sensor histidine kinase WalK"/>
    <property type="match status" value="1"/>
</dbReference>
<dbReference type="SMART" id="SM00387">
    <property type="entry name" value="HATPase_c"/>
    <property type="match status" value="1"/>
</dbReference>
<evidence type="ECO:0000256" key="2">
    <source>
        <dbReference type="ARBA" id="ARBA00004651"/>
    </source>
</evidence>
<dbReference type="SUPFAM" id="SSF47384">
    <property type="entry name" value="Homodimeric domain of signal transducing histidine kinase"/>
    <property type="match status" value="1"/>
</dbReference>
<dbReference type="Gene3D" id="1.10.287.130">
    <property type="match status" value="1"/>
</dbReference>
<comment type="subcellular location">
    <subcellularLocation>
        <location evidence="2">Cell membrane</location>
        <topology evidence="2">Multi-pass membrane protein</topology>
    </subcellularLocation>
</comment>
<keyword evidence="6" id="KW-0547">Nucleotide-binding</keyword>
<feature type="transmembrane region" description="Helical" evidence="11">
    <location>
        <begin position="28"/>
        <end position="48"/>
    </location>
</feature>
<sequence length="465" mass="52786">MKNSFFKRSDQDLFKGTQTKLTMKYSGLLLLFLLLFIVVVYTLLYVVILRDQHRELEGLTRQETRIISDYLAESARNELRGLSSQELVLAGVDQFFYYVVDSNGNLVMGSETMPHMREELLALVAGWVPQRNQIREETLEVTFRERKLGGEQIDNPPASVNVRLMIDGSPLFYNDRFIGMIYIGKDISFAYQLFDWLLIVLIGLAILFAGVAILMSYMMSKKAMEPISTAFNRQKEFVGDASHELRTPLSVMLSSIDALEMTDGVEEDPFARKLLKNMKSEVKRMTGLVSDLLMLARADSGVVKQSHELIDLHVEARNVIESLTPHAEANRIVFHLHAPDEINVIGDRERIKQLLYILLDNAVKYSPDGGNVALTLSKEEREWRISVKDEGIGIHPDEQVRIFYRFYRSDKSRTRALGGHGLGLSIAKWIVDIHKGTISVESELNKGSTFTVNIPLDQVVSKARK</sequence>
<keyword evidence="8" id="KW-0067">ATP-binding</keyword>
<dbReference type="PROSITE" id="PS50109">
    <property type="entry name" value="HIS_KIN"/>
    <property type="match status" value="1"/>
</dbReference>
<dbReference type="InterPro" id="IPR004358">
    <property type="entry name" value="Sig_transdc_His_kin-like_C"/>
</dbReference>
<gene>
    <name evidence="13" type="ORF">AWH48_09240</name>
</gene>
<evidence type="ECO:0000313" key="13">
    <source>
        <dbReference type="EMBL" id="OAH54756.1"/>
    </source>
</evidence>
<dbReference type="InterPro" id="IPR036097">
    <property type="entry name" value="HisK_dim/P_sf"/>
</dbReference>
<dbReference type="GO" id="GO:0000155">
    <property type="term" value="F:phosphorelay sensor kinase activity"/>
    <property type="evidence" value="ECO:0007669"/>
    <property type="project" value="InterPro"/>
</dbReference>
<accession>A0A177KP50</accession>
<evidence type="ECO:0000256" key="5">
    <source>
        <dbReference type="ARBA" id="ARBA00022679"/>
    </source>
</evidence>
<keyword evidence="5" id="KW-0808">Transferase</keyword>
<evidence type="ECO:0000256" key="3">
    <source>
        <dbReference type="ARBA" id="ARBA00012438"/>
    </source>
</evidence>
<dbReference type="Gene3D" id="3.30.565.10">
    <property type="entry name" value="Histidine kinase-like ATPase, C-terminal domain"/>
    <property type="match status" value="1"/>
</dbReference>
<dbReference type="SMART" id="SM00388">
    <property type="entry name" value="HisKA"/>
    <property type="match status" value="1"/>
</dbReference>
<reference evidence="13 14" key="1">
    <citation type="submission" date="2016-01" db="EMBL/GenBank/DDBJ databases">
        <title>Investigation of taxonomic status of Bacillus aminovorans.</title>
        <authorList>
            <person name="Verma A."/>
            <person name="Pal Y."/>
            <person name="Krishnamurthi S."/>
        </authorList>
    </citation>
    <scope>NUCLEOTIDE SEQUENCE [LARGE SCALE GENOMIC DNA]</scope>
    <source>
        <strain evidence="13 14">DSM 4337</strain>
    </source>
</reference>
<evidence type="ECO:0000313" key="14">
    <source>
        <dbReference type="Proteomes" id="UP000077271"/>
    </source>
</evidence>
<dbReference type="InterPro" id="IPR050351">
    <property type="entry name" value="BphY/WalK/GraS-like"/>
</dbReference>
<dbReference type="PANTHER" id="PTHR45453">
    <property type="entry name" value="PHOSPHATE REGULON SENSOR PROTEIN PHOR"/>
    <property type="match status" value="1"/>
</dbReference>
<keyword evidence="4" id="KW-0597">Phosphoprotein</keyword>
<dbReference type="Proteomes" id="UP000077271">
    <property type="component" value="Unassembled WGS sequence"/>
</dbReference>
<dbReference type="CDD" id="cd00082">
    <property type="entry name" value="HisKA"/>
    <property type="match status" value="1"/>
</dbReference>
<protein>
    <recommendedName>
        <fullName evidence="3">histidine kinase</fullName>
        <ecNumber evidence="3">2.7.13.3</ecNumber>
    </recommendedName>
</protein>
<dbReference type="GO" id="GO:0005886">
    <property type="term" value="C:plasma membrane"/>
    <property type="evidence" value="ECO:0007669"/>
    <property type="project" value="UniProtKB-SubCell"/>
</dbReference>
<dbReference type="GO" id="GO:0016036">
    <property type="term" value="P:cellular response to phosphate starvation"/>
    <property type="evidence" value="ECO:0007669"/>
    <property type="project" value="TreeGrafter"/>
</dbReference>
<dbReference type="PRINTS" id="PR00344">
    <property type="entry name" value="BCTRLSENSOR"/>
</dbReference>
<comment type="caution">
    <text evidence="13">The sequence shown here is derived from an EMBL/GenBank/DDBJ whole genome shotgun (WGS) entry which is preliminary data.</text>
</comment>
<comment type="catalytic activity">
    <reaction evidence="1">
        <text>ATP + protein L-histidine = ADP + protein N-phospho-L-histidine.</text>
        <dbReference type="EC" id="2.7.13.3"/>
    </reaction>
</comment>
<dbReference type="EC" id="2.7.13.3" evidence="3"/>
<dbReference type="PANTHER" id="PTHR45453:SF1">
    <property type="entry name" value="PHOSPHATE REGULON SENSOR PROTEIN PHOR"/>
    <property type="match status" value="1"/>
</dbReference>
<evidence type="ECO:0000259" key="12">
    <source>
        <dbReference type="PROSITE" id="PS50109"/>
    </source>
</evidence>
<dbReference type="InterPro" id="IPR005467">
    <property type="entry name" value="His_kinase_dom"/>
</dbReference>
<evidence type="ECO:0000256" key="11">
    <source>
        <dbReference type="SAM" id="Phobius"/>
    </source>
</evidence>
<organism evidence="13 14">
    <name type="scientific">Domibacillus aminovorans</name>
    <dbReference type="NCBI Taxonomy" id="29332"/>
    <lineage>
        <taxon>Bacteria</taxon>
        <taxon>Bacillati</taxon>
        <taxon>Bacillota</taxon>
        <taxon>Bacilli</taxon>
        <taxon>Bacillales</taxon>
        <taxon>Bacillaceae</taxon>
        <taxon>Domibacillus</taxon>
    </lineage>
</organism>
<evidence type="ECO:0000256" key="10">
    <source>
        <dbReference type="ARBA" id="ARBA00023136"/>
    </source>
</evidence>
<dbReference type="FunFam" id="1.10.287.130:FF:000001">
    <property type="entry name" value="Two-component sensor histidine kinase"/>
    <property type="match status" value="1"/>
</dbReference>
<dbReference type="OrthoDB" id="9813151at2"/>
<evidence type="ECO:0000256" key="4">
    <source>
        <dbReference type="ARBA" id="ARBA00022553"/>
    </source>
</evidence>
<dbReference type="InterPro" id="IPR003594">
    <property type="entry name" value="HATPase_dom"/>
</dbReference>
<dbReference type="SUPFAM" id="SSF55874">
    <property type="entry name" value="ATPase domain of HSP90 chaperone/DNA topoisomerase II/histidine kinase"/>
    <property type="match status" value="1"/>
</dbReference>
<keyword evidence="10 11" id="KW-0472">Membrane</keyword>
<evidence type="ECO:0000256" key="9">
    <source>
        <dbReference type="ARBA" id="ARBA00023012"/>
    </source>
</evidence>